<sequence>MWDWDYSLYLGDNSERDHIGFVTDTNFFVIAEGQDLDEDTFHGELEGLKQHIISEAPKNLAEFSALLQKGVDKLGEHLLSFVAALAVDNIMYFESRGNGEIYASRGGQTAKLIHGDQTASGVVQSSDTFLLTNRIFTDQVAEERLRNLMFNNTPQEIVDILTPELKGKNDTGMFGLFLQAKKKAYDAEMPIANTETVHNEPEPVYKDSYATEEPLYTSPPLKPQRTPILTSLLQQFRSGSPLNRRVTFVVVVILVGVLSWSVFSGNARRERAKFDEQVQMQKGVVEGKLKEAEDLAGLNTQKSLQLIDESRVIVRQLNTDAKKKGVKDPVNILALTKTIDATEQKIQKKEDGQAEEFYDLDLIENGTEASAIYSDSLELALLDTKRNKVYMLTLGEKSVNTYSAKSASKAQFVAIHQEVPYILGSEIGVVKLAEKNKQEEVIKKDNAWGTTQGFWMYNGNIYVLDASTPNIYKYLVAEGGKYSDKKNYLSDGQAGEIKGASAMAIDSSIYVAVGEKVLKYSSGAKVAFNVSIPDESDITFEDIYTRRDLNEVYLLDKDSQRIFITDKDGGFKKQISAKVLKDADDFVVTPEQGILVLSGNMIYRIKK</sequence>
<protein>
    <submittedName>
        <fullName evidence="2">Uncharacterized protein</fullName>
    </submittedName>
</protein>
<keyword evidence="1" id="KW-0812">Transmembrane</keyword>
<reference evidence="2 3" key="1">
    <citation type="journal article" date="2016" name="Nat. Commun.">
        <title>Thousands of microbial genomes shed light on interconnected biogeochemical processes in an aquifer system.</title>
        <authorList>
            <person name="Anantharaman K."/>
            <person name="Brown C.T."/>
            <person name="Hug L.A."/>
            <person name="Sharon I."/>
            <person name="Castelle C.J."/>
            <person name="Probst A.J."/>
            <person name="Thomas B.C."/>
            <person name="Singh A."/>
            <person name="Wilkins M.J."/>
            <person name="Karaoz U."/>
            <person name="Brodie E.L."/>
            <person name="Williams K.H."/>
            <person name="Hubbard S.S."/>
            <person name="Banfield J.F."/>
        </authorList>
    </citation>
    <scope>NUCLEOTIDE SEQUENCE [LARGE SCALE GENOMIC DNA]</scope>
</reference>
<gene>
    <name evidence="2" type="ORF">A3D08_03685</name>
</gene>
<feature type="transmembrane region" description="Helical" evidence="1">
    <location>
        <begin position="246"/>
        <end position="263"/>
    </location>
</feature>
<dbReference type="AlphaFoldDB" id="A0A1F7HGX0"/>
<evidence type="ECO:0000313" key="3">
    <source>
        <dbReference type="Proteomes" id="UP000178098"/>
    </source>
</evidence>
<accession>A0A1F7HGX0</accession>
<keyword evidence="1" id="KW-0472">Membrane</keyword>
<dbReference type="EMBL" id="MFZT01000029">
    <property type="protein sequence ID" value="OGK30335.1"/>
    <property type="molecule type" value="Genomic_DNA"/>
</dbReference>
<organism evidence="2 3">
    <name type="scientific">Candidatus Roizmanbacteria bacterium RIFCSPHIGHO2_02_FULL_43_11</name>
    <dbReference type="NCBI Taxonomy" id="1802043"/>
    <lineage>
        <taxon>Bacteria</taxon>
        <taxon>Candidatus Roizmaniibacteriota</taxon>
    </lineage>
</organism>
<keyword evidence="1" id="KW-1133">Transmembrane helix</keyword>
<name>A0A1F7HGX0_9BACT</name>
<dbReference type="Proteomes" id="UP000178098">
    <property type="component" value="Unassembled WGS sequence"/>
</dbReference>
<evidence type="ECO:0000313" key="2">
    <source>
        <dbReference type="EMBL" id="OGK30335.1"/>
    </source>
</evidence>
<comment type="caution">
    <text evidence="2">The sequence shown here is derived from an EMBL/GenBank/DDBJ whole genome shotgun (WGS) entry which is preliminary data.</text>
</comment>
<evidence type="ECO:0000256" key="1">
    <source>
        <dbReference type="SAM" id="Phobius"/>
    </source>
</evidence>
<proteinExistence type="predicted"/>